<dbReference type="InterPro" id="IPR029041">
    <property type="entry name" value="FAD-linked_oxidoreductase-like"/>
</dbReference>
<evidence type="ECO:0000313" key="10">
    <source>
        <dbReference type="Proteomes" id="UP000546642"/>
    </source>
</evidence>
<dbReference type="GO" id="GO:0035999">
    <property type="term" value="P:tetrahydrofolate interconversion"/>
    <property type="evidence" value="ECO:0007669"/>
    <property type="project" value="UniProtKB-UniPathway"/>
</dbReference>
<dbReference type="InterPro" id="IPR003171">
    <property type="entry name" value="Mehydrof_redctse-like"/>
</dbReference>
<dbReference type="SUPFAM" id="SSF51730">
    <property type="entry name" value="FAD-linked oxidoreductase"/>
    <property type="match status" value="1"/>
</dbReference>
<comment type="pathway">
    <text evidence="2 8">One-carbon metabolism; tetrahydrofolate interconversion.</text>
</comment>
<evidence type="ECO:0000256" key="4">
    <source>
        <dbReference type="ARBA" id="ARBA00022630"/>
    </source>
</evidence>
<accession>A0A7W9YIE2</accession>
<evidence type="ECO:0000256" key="5">
    <source>
        <dbReference type="ARBA" id="ARBA00022827"/>
    </source>
</evidence>
<dbReference type="RefSeq" id="WP_184075969.1">
    <property type="nucleotide sequence ID" value="NZ_JACHDS010000001.1"/>
</dbReference>
<dbReference type="Proteomes" id="UP000546642">
    <property type="component" value="Unassembled WGS sequence"/>
</dbReference>
<dbReference type="PANTHER" id="PTHR45754">
    <property type="entry name" value="METHYLENETETRAHYDROFOLATE REDUCTASE"/>
    <property type="match status" value="1"/>
</dbReference>
<keyword evidence="4 8" id="KW-0285">Flavoprotein</keyword>
<dbReference type="AlphaFoldDB" id="A0A7W9YIE2"/>
<dbReference type="Gene3D" id="3.20.20.220">
    <property type="match status" value="1"/>
</dbReference>
<evidence type="ECO:0000256" key="8">
    <source>
        <dbReference type="RuleBase" id="RU003862"/>
    </source>
</evidence>
<gene>
    <name evidence="9" type="ORF">HNR23_002768</name>
</gene>
<comment type="catalytic activity">
    <reaction evidence="7">
        <text>(6S)-5-methyl-5,6,7,8-tetrahydrofolate + NAD(+) = (6R)-5,10-methylene-5,6,7,8-tetrahydrofolate + NADH + H(+)</text>
        <dbReference type="Rhea" id="RHEA:19821"/>
        <dbReference type="ChEBI" id="CHEBI:15378"/>
        <dbReference type="ChEBI" id="CHEBI:15636"/>
        <dbReference type="ChEBI" id="CHEBI:18608"/>
        <dbReference type="ChEBI" id="CHEBI:57540"/>
        <dbReference type="ChEBI" id="CHEBI:57945"/>
        <dbReference type="EC" id="1.5.1.54"/>
    </reaction>
    <physiologicalReaction direction="right-to-left" evidence="7">
        <dbReference type="Rhea" id="RHEA:19823"/>
    </physiologicalReaction>
</comment>
<keyword evidence="10" id="KW-1185">Reference proteome</keyword>
<comment type="cofactor">
    <cofactor evidence="1 8">
        <name>FAD</name>
        <dbReference type="ChEBI" id="CHEBI:57692"/>
    </cofactor>
</comment>
<reference evidence="9 10" key="1">
    <citation type="submission" date="2020-08" db="EMBL/GenBank/DDBJ databases">
        <title>Sequencing the genomes of 1000 actinobacteria strains.</title>
        <authorList>
            <person name="Klenk H.-P."/>
        </authorList>
    </citation>
    <scope>NUCLEOTIDE SEQUENCE [LARGE SCALE GENOMIC DNA]</scope>
    <source>
        <strain evidence="9 10">DSM 46659</strain>
    </source>
</reference>
<name>A0A7W9YIE2_9ACTN</name>
<dbReference type="GO" id="GO:0106312">
    <property type="term" value="F:methylenetetrahydrofolate reductase (NADH) activity"/>
    <property type="evidence" value="ECO:0007669"/>
    <property type="project" value="UniProtKB-EC"/>
</dbReference>
<evidence type="ECO:0000256" key="1">
    <source>
        <dbReference type="ARBA" id="ARBA00001974"/>
    </source>
</evidence>
<dbReference type="PANTHER" id="PTHR45754:SF3">
    <property type="entry name" value="METHYLENETETRAHYDROFOLATE REDUCTASE (NADPH)"/>
    <property type="match status" value="1"/>
</dbReference>
<evidence type="ECO:0000256" key="3">
    <source>
        <dbReference type="ARBA" id="ARBA00006743"/>
    </source>
</evidence>
<evidence type="ECO:0000256" key="6">
    <source>
        <dbReference type="ARBA" id="ARBA00023002"/>
    </source>
</evidence>
<protein>
    <recommendedName>
        <fullName evidence="8">Methylenetetrahydrofolate reductase</fullName>
    </recommendedName>
</protein>
<organism evidence="9 10">
    <name type="scientific">Nocardiopsis mwathae</name>
    <dbReference type="NCBI Taxonomy" id="1472723"/>
    <lineage>
        <taxon>Bacteria</taxon>
        <taxon>Bacillati</taxon>
        <taxon>Actinomycetota</taxon>
        <taxon>Actinomycetes</taxon>
        <taxon>Streptosporangiales</taxon>
        <taxon>Nocardiopsidaceae</taxon>
        <taxon>Nocardiopsis</taxon>
    </lineage>
</organism>
<comment type="similarity">
    <text evidence="3 8">Belongs to the methylenetetrahydrofolate reductase family.</text>
</comment>
<dbReference type="EMBL" id="JACHDS010000001">
    <property type="protein sequence ID" value="MBB6172708.1"/>
    <property type="molecule type" value="Genomic_DNA"/>
</dbReference>
<dbReference type="UniPathway" id="UPA00193"/>
<evidence type="ECO:0000256" key="2">
    <source>
        <dbReference type="ARBA" id="ARBA00004777"/>
    </source>
</evidence>
<evidence type="ECO:0000256" key="7">
    <source>
        <dbReference type="ARBA" id="ARBA00048628"/>
    </source>
</evidence>
<comment type="caution">
    <text evidence="9">The sequence shown here is derived from an EMBL/GenBank/DDBJ whole genome shotgun (WGS) entry which is preliminary data.</text>
</comment>
<sequence length="312" mass="32887">MPTFADLIASSEPSRPVITAECPVPDGGGLADIAAHVARFAPYVDAVNATDNPAAHAHASSVAVAIALRQYGVEPVLQLVCRDKNRLALEADIVGAALHGVTTVSCLTGDDVTAGDEPEARRVFDLDAVQLIRMAAGLSRGRYLSGRTIDPAPPLLIGAVENPAAPPHAYRVRRALKKAAAGARFLQLQICYHPDRLAEFTRIGAATGLTPKVALLPSVVLVKGARSLRYMNAHVPGVHVPDEVIDRVAAASDPREAAYRLALDQSAHALSLPGVRGLHFIDFRHDDSLARICSDLGLPTVRSAPEGNAMAV</sequence>
<keyword evidence="5 8" id="KW-0274">FAD</keyword>
<dbReference type="GO" id="GO:0005829">
    <property type="term" value="C:cytosol"/>
    <property type="evidence" value="ECO:0007669"/>
    <property type="project" value="TreeGrafter"/>
</dbReference>
<dbReference type="GO" id="GO:0071949">
    <property type="term" value="F:FAD binding"/>
    <property type="evidence" value="ECO:0007669"/>
    <property type="project" value="TreeGrafter"/>
</dbReference>
<evidence type="ECO:0000313" key="9">
    <source>
        <dbReference type="EMBL" id="MBB6172708.1"/>
    </source>
</evidence>
<dbReference type="GO" id="GO:0009086">
    <property type="term" value="P:methionine biosynthetic process"/>
    <property type="evidence" value="ECO:0007669"/>
    <property type="project" value="TreeGrafter"/>
</dbReference>
<keyword evidence="6 8" id="KW-0560">Oxidoreductase</keyword>
<proteinExistence type="inferred from homology"/>
<dbReference type="Pfam" id="PF02219">
    <property type="entry name" value="MTHFR"/>
    <property type="match status" value="1"/>
</dbReference>